<dbReference type="InterPro" id="IPR051906">
    <property type="entry name" value="TolC-like"/>
</dbReference>
<feature type="signal peptide" evidence="8">
    <location>
        <begin position="1"/>
        <end position="24"/>
    </location>
</feature>
<dbReference type="SUPFAM" id="SSF56954">
    <property type="entry name" value="Outer membrane efflux proteins (OEP)"/>
    <property type="match status" value="1"/>
</dbReference>
<evidence type="ECO:0000256" key="2">
    <source>
        <dbReference type="ARBA" id="ARBA00007613"/>
    </source>
</evidence>
<dbReference type="InterPro" id="IPR010130">
    <property type="entry name" value="T1SS_OMP_TolC"/>
</dbReference>
<keyword evidence="7" id="KW-0998">Cell outer membrane</keyword>
<keyword evidence="5" id="KW-0812">Transmembrane</keyword>
<evidence type="ECO:0000313" key="9">
    <source>
        <dbReference type="EMBL" id="QXR07642.1"/>
    </source>
</evidence>
<dbReference type="PANTHER" id="PTHR30026">
    <property type="entry name" value="OUTER MEMBRANE PROTEIN TOLC"/>
    <property type="match status" value="1"/>
</dbReference>
<keyword evidence="6" id="KW-0472">Membrane</keyword>
<evidence type="ECO:0000256" key="4">
    <source>
        <dbReference type="ARBA" id="ARBA00022452"/>
    </source>
</evidence>
<reference evidence="9" key="2">
    <citation type="journal article" date="2019" name="Nat. Commun.">
        <title>Spatiotemporal dynamics of multidrug resistant bacteria on intensive care unit surfaces.</title>
        <authorList>
            <person name="D'Souza A.W."/>
            <person name="Potter R.F."/>
            <person name="Wallace M."/>
            <person name="Shupe A."/>
            <person name="Patel S."/>
            <person name="Sun X."/>
            <person name="Gul D."/>
            <person name="Kwon J.H."/>
            <person name="Andleeb S."/>
            <person name="Burnham C.D."/>
            <person name="Dantas G."/>
        </authorList>
    </citation>
    <scope>NUCLEOTIDE SEQUENCE</scope>
    <source>
        <strain evidence="9">AL_065</strain>
    </source>
</reference>
<gene>
    <name evidence="9" type="ORF">EVX74_000930</name>
</gene>
<accession>A0AAJ4P468</accession>
<keyword evidence="4" id="KW-1134">Transmembrane beta strand</keyword>
<proteinExistence type="inferred from homology"/>
<dbReference type="GO" id="GO:1990281">
    <property type="term" value="C:efflux pump complex"/>
    <property type="evidence" value="ECO:0007669"/>
    <property type="project" value="TreeGrafter"/>
</dbReference>
<dbReference type="Gene3D" id="1.20.1600.10">
    <property type="entry name" value="Outer membrane efflux proteins (OEP)"/>
    <property type="match status" value="1"/>
</dbReference>
<dbReference type="GO" id="GO:0015288">
    <property type="term" value="F:porin activity"/>
    <property type="evidence" value="ECO:0007669"/>
    <property type="project" value="TreeGrafter"/>
</dbReference>
<evidence type="ECO:0000256" key="8">
    <source>
        <dbReference type="SAM" id="SignalP"/>
    </source>
</evidence>
<dbReference type="GO" id="GO:0009279">
    <property type="term" value="C:cell outer membrane"/>
    <property type="evidence" value="ECO:0007669"/>
    <property type="project" value="UniProtKB-SubCell"/>
</dbReference>
<dbReference type="PANTHER" id="PTHR30026:SF22">
    <property type="entry name" value="OUTER MEMBRANE EFFLUX PROTEIN"/>
    <property type="match status" value="1"/>
</dbReference>
<dbReference type="NCBIfam" id="TIGR01844">
    <property type="entry name" value="type_I_sec_TolC"/>
    <property type="match status" value="1"/>
</dbReference>
<keyword evidence="3" id="KW-0813">Transport</keyword>
<dbReference type="Pfam" id="PF02321">
    <property type="entry name" value="OEP"/>
    <property type="match status" value="2"/>
</dbReference>
<evidence type="ECO:0000256" key="5">
    <source>
        <dbReference type="ARBA" id="ARBA00022692"/>
    </source>
</evidence>
<comment type="subcellular location">
    <subcellularLocation>
        <location evidence="1">Cell outer membrane</location>
    </subcellularLocation>
</comment>
<protein>
    <submittedName>
        <fullName evidence="9">TolC family outer membrane protein</fullName>
    </submittedName>
</protein>
<evidence type="ECO:0000256" key="6">
    <source>
        <dbReference type="ARBA" id="ARBA00023136"/>
    </source>
</evidence>
<name>A0AAJ4P468_ACILW</name>
<organism evidence="9 10">
    <name type="scientific">Acinetobacter lwoffii</name>
    <dbReference type="NCBI Taxonomy" id="28090"/>
    <lineage>
        <taxon>Bacteria</taxon>
        <taxon>Pseudomonadati</taxon>
        <taxon>Pseudomonadota</taxon>
        <taxon>Gammaproteobacteria</taxon>
        <taxon>Moraxellales</taxon>
        <taxon>Moraxellaceae</taxon>
        <taxon>Acinetobacter</taxon>
    </lineage>
</organism>
<evidence type="ECO:0000256" key="3">
    <source>
        <dbReference type="ARBA" id="ARBA00022448"/>
    </source>
</evidence>
<reference evidence="9" key="3">
    <citation type="submission" date="2021-06" db="EMBL/GenBank/DDBJ databases">
        <authorList>
            <person name="Diorio-Toth L."/>
        </authorList>
    </citation>
    <scope>NUCLEOTIDE SEQUENCE</scope>
    <source>
        <strain evidence="9">AL_065</strain>
    </source>
</reference>
<dbReference type="EMBL" id="CP078045">
    <property type="protein sequence ID" value="QXR07642.1"/>
    <property type="molecule type" value="Genomic_DNA"/>
</dbReference>
<dbReference type="Proteomes" id="UP000293391">
    <property type="component" value="Chromosome"/>
</dbReference>
<feature type="chain" id="PRO_5042476711" evidence="8">
    <location>
        <begin position="25"/>
        <end position="461"/>
    </location>
</feature>
<keyword evidence="8" id="KW-0732">Signal</keyword>
<dbReference type="InterPro" id="IPR003423">
    <property type="entry name" value="OMP_efflux"/>
</dbReference>
<dbReference type="AlphaFoldDB" id="A0AAJ4P468"/>
<dbReference type="RefSeq" id="WP_129717643.1">
    <property type="nucleotide sequence ID" value="NZ_CP078045.1"/>
</dbReference>
<reference evidence="9" key="1">
    <citation type="submission" date="2018-10" db="EMBL/GenBank/DDBJ databases">
        <authorList>
            <person name="D'Souza A.W."/>
            <person name="Potter R.F."/>
            <person name="Wallace M."/>
            <person name="Shupe A."/>
            <person name="Patel S."/>
            <person name="Sun S."/>
            <person name="Gul D."/>
            <person name="Kwon J.H."/>
            <person name="Andleeb S."/>
            <person name="Burnham C.-A.D."/>
            <person name="Dantas G."/>
        </authorList>
    </citation>
    <scope>NUCLEOTIDE SEQUENCE</scope>
    <source>
        <strain evidence="9">AL_065</strain>
    </source>
</reference>
<comment type="similarity">
    <text evidence="2">Belongs to the outer membrane factor (OMF) (TC 1.B.17) family.</text>
</comment>
<evidence type="ECO:0000313" key="10">
    <source>
        <dbReference type="Proteomes" id="UP000293391"/>
    </source>
</evidence>
<sequence>MKVLALTKIASMVAVASVAMTVSAADLTSVTKTAIENNPEVQVQWSNFLEATANQKQARAGYLPSIDLNAAYGKGDRDFDSRGWFNQGQAEIALTQVLFDGFRIKNKVEQGDYAALKRYYELNAGVEQKAFEAAQAYLDVQRYRDLVKLAETNFNNHQRVYNQIQQKTKQGVGNGADLAQISGRLSLAQTNLMTEQANLNDVSARFARIVGLEPSANLEPVNLNASLPNSSQDAVMTAYQNNNSLKAALSEMEYARTNAEEFKSNMYPKLSLVARTGLYQNRNSFDERTNPGNDKYGQDSAVELRLNYNLFNGFADRSAVNAANARIYTAQDLKNKACVDIRQTTRVAYNNVNNYSSQMQWLQRHRDESAAVVRAYNDQFDIGRRSLLDVLDSENESFQSNRAYASAQYDLKIAQLQTLYSTGQLLPALGIKRDNLPEVSEVSKRELNAANVCTAANAQAE</sequence>
<evidence type="ECO:0000256" key="1">
    <source>
        <dbReference type="ARBA" id="ARBA00004442"/>
    </source>
</evidence>
<dbReference type="GO" id="GO:0015562">
    <property type="term" value="F:efflux transmembrane transporter activity"/>
    <property type="evidence" value="ECO:0007669"/>
    <property type="project" value="InterPro"/>
</dbReference>
<evidence type="ECO:0000256" key="7">
    <source>
        <dbReference type="ARBA" id="ARBA00023237"/>
    </source>
</evidence>